<accession>A0A7S9LGF7</accession>
<dbReference type="RefSeq" id="WP_196110221.1">
    <property type="nucleotide sequence ID" value="NZ_CP064943.1"/>
</dbReference>
<sequence>MYNQGRVMIFNKLGFPIGQILIPGRKKGHHLRTTHPMFIPGTRDLLICTNDFESGEGAWIFKAQGFAESHKSFQFHD</sequence>
<evidence type="ECO:0000313" key="2">
    <source>
        <dbReference type="Proteomes" id="UP000594430"/>
    </source>
</evidence>
<dbReference type="Proteomes" id="UP000594430">
    <property type="component" value="Chromosome"/>
</dbReference>
<dbReference type="Gene3D" id="2.120.10.30">
    <property type="entry name" value="TolB, C-terminal domain"/>
    <property type="match status" value="1"/>
</dbReference>
<dbReference type="EMBL" id="CP064946">
    <property type="protein sequence ID" value="QPH48624.1"/>
    <property type="molecule type" value="Genomic_DNA"/>
</dbReference>
<organism evidence="1 2">
    <name type="scientific">Pseudomonas fulva</name>
    <dbReference type="NCBI Taxonomy" id="47880"/>
    <lineage>
        <taxon>Bacteria</taxon>
        <taxon>Pseudomonadati</taxon>
        <taxon>Pseudomonadota</taxon>
        <taxon>Gammaproteobacteria</taxon>
        <taxon>Pseudomonadales</taxon>
        <taxon>Pseudomonadaceae</taxon>
        <taxon>Pseudomonas</taxon>
    </lineage>
</organism>
<reference evidence="1 2" key="1">
    <citation type="submission" date="2020-11" db="EMBL/GenBank/DDBJ databases">
        <title>Pseudomonas fulva producing VIM-24.</title>
        <authorList>
            <person name="Liu S."/>
        </authorList>
    </citation>
    <scope>NUCLEOTIDE SEQUENCE [LARGE SCALE GENOMIC DNA]</scope>
    <source>
        <strain evidence="1 2">ZDHY414</strain>
    </source>
</reference>
<gene>
    <name evidence="1" type="ORF">IZU98_19955</name>
</gene>
<proteinExistence type="predicted"/>
<dbReference type="InterPro" id="IPR011042">
    <property type="entry name" value="6-blade_b-propeller_TolB-like"/>
</dbReference>
<evidence type="ECO:0000313" key="1">
    <source>
        <dbReference type="EMBL" id="QPH48624.1"/>
    </source>
</evidence>
<name>A0A7S9LGF7_9PSED</name>
<protein>
    <submittedName>
        <fullName evidence="1">Uncharacterized protein</fullName>
    </submittedName>
</protein>
<dbReference type="AlphaFoldDB" id="A0A7S9LGF7"/>